<dbReference type="InterPro" id="IPR016186">
    <property type="entry name" value="C-type_lectin-like/link_sf"/>
</dbReference>
<dbReference type="Proteomes" id="UP001159427">
    <property type="component" value="Unassembled WGS sequence"/>
</dbReference>
<dbReference type="PROSITE" id="PS00022">
    <property type="entry name" value="EGF_1"/>
    <property type="match status" value="1"/>
</dbReference>
<comment type="caution">
    <text evidence="2">Lacks conserved residue(s) required for the propagation of feature annotation.</text>
</comment>
<evidence type="ECO:0008006" key="7">
    <source>
        <dbReference type="Google" id="ProtNLM"/>
    </source>
</evidence>
<sequence length="188" mass="21167">FKGNVPVVRCENGCCEDSPCLNGGTCHETCDIIGKRFTCECGPYATGNLCETAICFTPDWLRFENSCFKVFTDKLTWFDAQSSCALINSNLTSIHSAEENDFVRKLVTPGSPSVWIGFTDLYSEDDRFEWVDGTYKSFTNWHYGEPNNMGPYGSDENCTEFRSSDGGWNDLNCAYYNKTYVCGKKLNP</sequence>
<name>A0ABN8MMK3_9CNID</name>
<evidence type="ECO:0000313" key="5">
    <source>
        <dbReference type="EMBL" id="CAH3031488.1"/>
    </source>
</evidence>
<dbReference type="InterPro" id="IPR016187">
    <property type="entry name" value="CTDL_fold"/>
</dbReference>
<dbReference type="SMART" id="SM00034">
    <property type="entry name" value="CLECT"/>
    <property type="match status" value="1"/>
</dbReference>
<evidence type="ECO:0000259" key="4">
    <source>
        <dbReference type="PROSITE" id="PS50041"/>
    </source>
</evidence>
<feature type="domain" description="EGF-like" evidence="3">
    <location>
        <begin position="11"/>
        <end position="51"/>
    </location>
</feature>
<gene>
    <name evidence="5" type="ORF">PEVE_00038877</name>
</gene>
<dbReference type="PROSITE" id="PS50041">
    <property type="entry name" value="C_TYPE_LECTIN_2"/>
    <property type="match status" value="1"/>
</dbReference>
<evidence type="ECO:0000313" key="6">
    <source>
        <dbReference type="Proteomes" id="UP001159427"/>
    </source>
</evidence>
<evidence type="ECO:0000256" key="2">
    <source>
        <dbReference type="PROSITE-ProRule" id="PRU00076"/>
    </source>
</evidence>
<accession>A0ABN8MMK3</accession>
<dbReference type="EMBL" id="CALNXI010000672">
    <property type="protein sequence ID" value="CAH3031488.1"/>
    <property type="molecule type" value="Genomic_DNA"/>
</dbReference>
<feature type="domain" description="C-type lectin" evidence="4">
    <location>
        <begin position="63"/>
        <end position="173"/>
    </location>
</feature>
<dbReference type="InterPro" id="IPR000742">
    <property type="entry name" value="EGF"/>
</dbReference>
<dbReference type="InterPro" id="IPR001304">
    <property type="entry name" value="C-type_lectin-like"/>
</dbReference>
<dbReference type="Gene3D" id="3.10.100.10">
    <property type="entry name" value="Mannose-Binding Protein A, subunit A"/>
    <property type="match status" value="1"/>
</dbReference>
<evidence type="ECO:0000259" key="3">
    <source>
        <dbReference type="PROSITE" id="PS50026"/>
    </source>
</evidence>
<dbReference type="PROSITE" id="PS50026">
    <property type="entry name" value="EGF_3"/>
    <property type="match status" value="1"/>
</dbReference>
<keyword evidence="6" id="KW-1185">Reference proteome</keyword>
<protein>
    <recommendedName>
        <fullName evidence="7">C-type lectin domain-containing protein</fullName>
    </recommendedName>
</protein>
<dbReference type="InterPro" id="IPR018378">
    <property type="entry name" value="C-type_lectin_CS"/>
</dbReference>
<feature type="non-terminal residue" evidence="5">
    <location>
        <position position="1"/>
    </location>
</feature>
<keyword evidence="1 2" id="KW-1015">Disulfide bond</keyword>
<dbReference type="PANTHER" id="PTHR22803">
    <property type="entry name" value="MANNOSE, PHOSPHOLIPASE, LECTIN RECEPTOR RELATED"/>
    <property type="match status" value="1"/>
</dbReference>
<keyword evidence="2" id="KW-0245">EGF-like domain</keyword>
<dbReference type="InterPro" id="IPR050111">
    <property type="entry name" value="C-type_lectin/snaclec_domain"/>
</dbReference>
<feature type="disulfide bond" evidence="2">
    <location>
        <begin position="41"/>
        <end position="50"/>
    </location>
</feature>
<reference evidence="5 6" key="1">
    <citation type="submission" date="2022-05" db="EMBL/GenBank/DDBJ databases">
        <authorList>
            <consortium name="Genoscope - CEA"/>
            <person name="William W."/>
        </authorList>
    </citation>
    <scope>NUCLEOTIDE SEQUENCE [LARGE SCALE GENOMIC DNA]</scope>
</reference>
<dbReference type="Pfam" id="PF00059">
    <property type="entry name" value="Lectin_C"/>
    <property type="match status" value="1"/>
</dbReference>
<organism evidence="5 6">
    <name type="scientific">Porites evermanni</name>
    <dbReference type="NCBI Taxonomy" id="104178"/>
    <lineage>
        <taxon>Eukaryota</taxon>
        <taxon>Metazoa</taxon>
        <taxon>Cnidaria</taxon>
        <taxon>Anthozoa</taxon>
        <taxon>Hexacorallia</taxon>
        <taxon>Scleractinia</taxon>
        <taxon>Fungiina</taxon>
        <taxon>Poritidae</taxon>
        <taxon>Porites</taxon>
    </lineage>
</organism>
<proteinExistence type="predicted"/>
<dbReference type="SUPFAM" id="SSF56436">
    <property type="entry name" value="C-type lectin-like"/>
    <property type="match status" value="1"/>
</dbReference>
<comment type="caution">
    <text evidence="5">The sequence shown here is derived from an EMBL/GenBank/DDBJ whole genome shotgun (WGS) entry which is preliminary data.</text>
</comment>
<evidence type="ECO:0000256" key="1">
    <source>
        <dbReference type="ARBA" id="ARBA00023157"/>
    </source>
</evidence>
<dbReference type="Gene3D" id="2.10.25.10">
    <property type="entry name" value="Laminin"/>
    <property type="match status" value="1"/>
</dbReference>
<dbReference type="PROSITE" id="PS00615">
    <property type="entry name" value="C_TYPE_LECTIN_1"/>
    <property type="match status" value="1"/>
</dbReference>